<dbReference type="SUPFAM" id="SSF48208">
    <property type="entry name" value="Six-hairpin glycosidases"/>
    <property type="match status" value="1"/>
</dbReference>
<accession>A0A9D1DJF6</accession>
<evidence type="ECO:0000313" key="2">
    <source>
        <dbReference type="Proteomes" id="UP000824239"/>
    </source>
</evidence>
<dbReference type="AlphaFoldDB" id="A0A9D1DJF6"/>
<dbReference type="Proteomes" id="UP000824239">
    <property type="component" value="Unassembled WGS sequence"/>
</dbReference>
<proteinExistence type="predicted"/>
<reference evidence="1" key="2">
    <citation type="journal article" date="2021" name="PeerJ">
        <title>Extensive microbial diversity within the chicken gut microbiome revealed by metagenomics and culture.</title>
        <authorList>
            <person name="Gilroy R."/>
            <person name="Ravi A."/>
            <person name="Getino M."/>
            <person name="Pursley I."/>
            <person name="Horton D.L."/>
            <person name="Alikhan N.F."/>
            <person name="Baker D."/>
            <person name="Gharbi K."/>
            <person name="Hall N."/>
            <person name="Watson M."/>
            <person name="Adriaenssens E.M."/>
            <person name="Foster-Nyarko E."/>
            <person name="Jarju S."/>
            <person name="Secka A."/>
            <person name="Antonio M."/>
            <person name="Oren A."/>
            <person name="Chaudhuri R.R."/>
            <person name="La Ragione R."/>
            <person name="Hildebrand F."/>
            <person name="Pallen M.J."/>
        </authorList>
    </citation>
    <scope>NUCLEOTIDE SEQUENCE</scope>
    <source>
        <strain evidence="1">ChiBcec15-4380</strain>
    </source>
</reference>
<sequence>TTAPARSTTPTLRHLYRTQRPCGFLPDATDAWGKEVLRGWGDPKTVSWHLIRESGDVLYSTFKHFDVLRERGVEIPAEVEQGARKLADAFVGLWDRYGQFGQFVNIDTGELDVGGSTAGAIAGAGLCRAYTWFGEPRYLEVAEAATQLYYDRDAAHGYTTGGPEEILQCPDSESCAGLLESLVVLYETTHADHWLEKAKHLAHMSASWTVAYDYHFPPESEFGRLDMKSVGSVFANAQNKHSAPGNCTLSGDSLYRLYRYTGDPLYKELFEDVVLTVSQYMSTDARPIWSWDVPKDASLLNDDSITAPREKLLPGYMCERVNLSDWESQRCVGGVFNGSCWCECTNLLILAECAHLVDTSHVTWMEGTT</sequence>
<reference evidence="1" key="1">
    <citation type="submission" date="2020-10" db="EMBL/GenBank/DDBJ databases">
        <authorList>
            <person name="Gilroy R."/>
        </authorList>
    </citation>
    <scope>NUCLEOTIDE SEQUENCE</scope>
    <source>
        <strain evidence="1">ChiBcec15-4380</strain>
    </source>
</reference>
<dbReference type="GO" id="GO:0005975">
    <property type="term" value="P:carbohydrate metabolic process"/>
    <property type="evidence" value="ECO:0007669"/>
    <property type="project" value="InterPro"/>
</dbReference>
<protein>
    <submittedName>
        <fullName evidence="1">Uncharacterized protein</fullName>
    </submittedName>
</protein>
<comment type="caution">
    <text evidence="1">The sequence shown here is derived from an EMBL/GenBank/DDBJ whole genome shotgun (WGS) entry which is preliminary data.</text>
</comment>
<dbReference type="InterPro" id="IPR008928">
    <property type="entry name" value="6-hairpin_glycosidase_sf"/>
</dbReference>
<evidence type="ECO:0000313" key="1">
    <source>
        <dbReference type="EMBL" id="HIR51677.1"/>
    </source>
</evidence>
<feature type="non-terminal residue" evidence="1">
    <location>
        <position position="1"/>
    </location>
</feature>
<dbReference type="EMBL" id="DVHE01000082">
    <property type="protein sequence ID" value="HIR51677.1"/>
    <property type="molecule type" value="Genomic_DNA"/>
</dbReference>
<organism evidence="1 2">
    <name type="scientific">Candidatus Avoscillospira avicola</name>
    <dbReference type="NCBI Taxonomy" id="2840706"/>
    <lineage>
        <taxon>Bacteria</taxon>
        <taxon>Bacillati</taxon>
        <taxon>Bacillota</taxon>
        <taxon>Clostridia</taxon>
        <taxon>Eubacteriales</taxon>
        <taxon>Oscillospiraceae</taxon>
        <taxon>Oscillospiraceae incertae sedis</taxon>
        <taxon>Candidatus Avoscillospira</taxon>
    </lineage>
</organism>
<gene>
    <name evidence="1" type="ORF">IAA53_10480</name>
</gene>
<name>A0A9D1DJF6_9FIRM</name>